<dbReference type="RefSeq" id="WP_274192470.1">
    <property type="nucleotide sequence ID" value="NZ_BAABHN010000043.1"/>
</dbReference>
<dbReference type="EMBL" id="JBHSIM010000043">
    <property type="protein sequence ID" value="MFC4834796.1"/>
    <property type="molecule type" value="Genomic_DNA"/>
</dbReference>
<dbReference type="InterPro" id="IPR036411">
    <property type="entry name" value="TorD-like_sf"/>
</dbReference>
<dbReference type="Proteomes" id="UP001595909">
    <property type="component" value="Unassembled WGS sequence"/>
</dbReference>
<evidence type="ECO:0000313" key="4">
    <source>
        <dbReference type="Proteomes" id="UP001595909"/>
    </source>
</evidence>
<gene>
    <name evidence="3" type="primary">narJ</name>
    <name evidence="3" type="ORF">ACFPEL_20455</name>
</gene>
<dbReference type="Pfam" id="PF02613">
    <property type="entry name" value="Nitrate_red_del"/>
    <property type="match status" value="1"/>
</dbReference>
<protein>
    <submittedName>
        <fullName evidence="3">Nitrate reductase molybdenum cofactor assembly chaperone</fullName>
    </submittedName>
</protein>
<sequence length="242" mass="25709">MTPPPNATAATPLVTLSDRQRAVVYQAASVLLGYPDDGLLEALPVLRRAVEALPPGVSEPLQRVCDHLAAGAPTALAADYVATFDLRRRCCPYLTYYVYGDTRKRGMALLAFKHAYRGAGLELADSELPDHLAVLLEFAAADDPPGAHLAAADALLREHRTGLELLRLALVDAGSAYHDAVDAVCRTLPALPARDRETVLALAREGPPAEDVGLDPYREAFAPPEYMGGRPAGAQHTGGAAR</sequence>
<accession>A0ABV9RKX8</accession>
<name>A0ABV9RKX8_9PSEU</name>
<feature type="region of interest" description="Disordered" evidence="2">
    <location>
        <begin position="222"/>
        <end position="242"/>
    </location>
</feature>
<dbReference type="SUPFAM" id="SSF89155">
    <property type="entry name" value="TorD-like"/>
    <property type="match status" value="1"/>
</dbReference>
<proteinExistence type="predicted"/>
<evidence type="ECO:0000256" key="1">
    <source>
        <dbReference type="ARBA" id="ARBA00023063"/>
    </source>
</evidence>
<dbReference type="NCBIfam" id="TIGR00684">
    <property type="entry name" value="narJ"/>
    <property type="match status" value="1"/>
</dbReference>
<dbReference type="PANTHER" id="PTHR43680">
    <property type="entry name" value="NITRATE REDUCTASE MOLYBDENUM COFACTOR ASSEMBLY CHAPERONE"/>
    <property type="match status" value="1"/>
</dbReference>
<organism evidence="3 4">
    <name type="scientific">Actinomycetospora chibensis</name>
    <dbReference type="NCBI Taxonomy" id="663606"/>
    <lineage>
        <taxon>Bacteria</taxon>
        <taxon>Bacillati</taxon>
        <taxon>Actinomycetota</taxon>
        <taxon>Actinomycetes</taxon>
        <taxon>Pseudonocardiales</taxon>
        <taxon>Pseudonocardiaceae</taxon>
        <taxon>Actinomycetospora</taxon>
    </lineage>
</organism>
<dbReference type="Gene3D" id="1.10.3480.10">
    <property type="entry name" value="TorD-like"/>
    <property type="match status" value="1"/>
</dbReference>
<reference evidence="4" key="1">
    <citation type="journal article" date="2019" name="Int. J. Syst. Evol. Microbiol.">
        <title>The Global Catalogue of Microorganisms (GCM) 10K type strain sequencing project: providing services to taxonomists for standard genome sequencing and annotation.</title>
        <authorList>
            <consortium name="The Broad Institute Genomics Platform"/>
            <consortium name="The Broad Institute Genome Sequencing Center for Infectious Disease"/>
            <person name="Wu L."/>
            <person name="Ma J."/>
        </authorList>
    </citation>
    <scope>NUCLEOTIDE SEQUENCE [LARGE SCALE GENOMIC DNA]</scope>
    <source>
        <strain evidence="4">CCUG 50347</strain>
    </source>
</reference>
<keyword evidence="4" id="KW-1185">Reference proteome</keyword>
<dbReference type="InterPro" id="IPR003765">
    <property type="entry name" value="NO3_reductase_chaperone_NarJ"/>
</dbReference>
<evidence type="ECO:0000256" key="2">
    <source>
        <dbReference type="SAM" id="MobiDB-lite"/>
    </source>
</evidence>
<dbReference type="InterPro" id="IPR020945">
    <property type="entry name" value="DMSO/NO3_reduct_chaperone"/>
</dbReference>
<dbReference type="PANTHER" id="PTHR43680:SF2">
    <property type="entry name" value="NITRATE REDUCTASE MOLYBDENUM COFACTOR ASSEMBLY CHAPERONE NARJ"/>
    <property type="match status" value="1"/>
</dbReference>
<comment type="caution">
    <text evidence="3">The sequence shown here is derived from an EMBL/GenBank/DDBJ whole genome shotgun (WGS) entry which is preliminary data.</text>
</comment>
<keyword evidence="1" id="KW-0534">Nitrate assimilation</keyword>
<evidence type="ECO:0000313" key="3">
    <source>
        <dbReference type="EMBL" id="MFC4834796.1"/>
    </source>
</evidence>